<name>A0A4Q0PHD0_9FLAO</name>
<dbReference type="OrthoDB" id="872894at2"/>
<reference evidence="1 2" key="1">
    <citation type="submission" date="2018-07" db="EMBL/GenBank/DDBJ databases">
        <title>Leeuwenhoekiella genomics.</title>
        <authorList>
            <person name="Tahon G."/>
            <person name="Willems A."/>
        </authorList>
    </citation>
    <scope>NUCLEOTIDE SEQUENCE [LARGE SCALE GENOMIC DNA]</scope>
    <source>
        <strain evidence="1 2">LMG 29608</strain>
    </source>
</reference>
<evidence type="ECO:0000313" key="2">
    <source>
        <dbReference type="Proteomes" id="UP000289859"/>
    </source>
</evidence>
<dbReference type="EMBL" id="QOVK01000001">
    <property type="protein sequence ID" value="RXG26293.1"/>
    <property type="molecule type" value="Genomic_DNA"/>
</dbReference>
<evidence type="ECO:0000313" key="1">
    <source>
        <dbReference type="EMBL" id="RXG26293.1"/>
    </source>
</evidence>
<dbReference type="RefSeq" id="WP_128763971.1">
    <property type="nucleotide sequence ID" value="NZ_JBHUOO010000004.1"/>
</dbReference>
<accession>A0A4Q0PHD0</accession>
<dbReference type="AlphaFoldDB" id="A0A4Q0PHD0"/>
<gene>
    <name evidence="1" type="ORF">DSM02_287</name>
</gene>
<comment type="caution">
    <text evidence="1">The sequence shown here is derived from an EMBL/GenBank/DDBJ whole genome shotgun (WGS) entry which is preliminary data.</text>
</comment>
<organism evidence="1 2">
    <name type="scientific">Leeuwenhoekiella polynyae</name>
    <dbReference type="NCBI Taxonomy" id="1550906"/>
    <lineage>
        <taxon>Bacteria</taxon>
        <taxon>Pseudomonadati</taxon>
        <taxon>Bacteroidota</taxon>
        <taxon>Flavobacteriia</taxon>
        <taxon>Flavobacteriales</taxon>
        <taxon>Flavobacteriaceae</taxon>
        <taxon>Leeuwenhoekiella</taxon>
    </lineage>
</organism>
<sequence length="240" mass="27621">MIVNLNTEGFSIITQTHHAHLACLIAENLKEEYKKLYFSDVFAAIAFHESKETDFNYNQQLSDLGQPISFDKPEGSTAESAKKVEHILNDLVTRSLLVAALVSSHFKFLYPEVFNNKLVSPRNCNLDKDAMKLYAIPVKEYKLLYGILKFCDRLSLMICKEEFPDANRCFEINHSLGNTLHNMLEKEGEFLIDPWPFTGDSLEINYEYHLIKQSSFKNTEAFLKAFSESEICLKKVVFKN</sequence>
<proteinExistence type="predicted"/>
<dbReference type="InterPro" id="IPR024992">
    <property type="entry name" value="DUF3891"/>
</dbReference>
<dbReference type="Pfam" id="PF13030">
    <property type="entry name" value="DUF3891"/>
    <property type="match status" value="1"/>
</dbReference>
<dbReference type="Proteomes" id="UP000289859">
    <property type="component" value="Unassembled WGS sequence"/>
</dbReference>
<protein>
    <submittedName>
        <fullName evidence="1">Uncharacterized protein</fullName>
    </submittedName>
</protein>
<keyword evidence="2" id="KW-1185">Reference proteome</keyword>